<name>M0A718_9EURY</name>
<keyword evidence="2" id="KW-1185">Reference proteome</keyword>
<organism evidence="1 2">
    <name type="scientific">Natrialba taiwanensis DSM 12281</name>
    <dbReference type="NCBI Taxonomy" id="1230458"/>
    <lineage>
        <taxon>Archaea</taxon>
        <taxon>Methanobacteriati</taxon>
        <taxon>Methanobacteriota</taxon>
        <taxon>Stenosarchaea group</taxon>
        <taxon>Halobacteria</taxon>
        <taxon>Halobacteriales</taxon>
        <taxon>Natrialbaceae</taxon>
        <taxon>Natrialba</taxon>
    </lineage>
</organism>
<sequence>MADQVTPHNKDLSASNVVLERRSWNYAYLGEDQKCRHHHVDRKQECIIVTRTRADRDDSGAVPVFRLQGPVLHTEDIDLASNGAGGDDVRRWIEFIGSKVCGDEDGWKSRPVSVADQLQNVFKDEL</sequence>
<comment type="caution">
    <text evidence="1">The sequence shown here is derived from an EMBL/GenBank/DDBJ whole genome shotgun (WGS) entry which is preliminary data.</text>
</comment>
<protein>
    <submittedName>
        <fullName evidence="1">Uncharacterized protein</fullName>
    </submittedName>
</protein>
<dbReference type="AlphaFoldDB" id="M0A718"/>
<dbReference type="Proteomes" id="UP000011648">
    <property type="component" value="Unassembled WGS sequence"/>
</dbReference>
<proteinExistence type="predicted"/>
<evidence type="ECO:0000313" key="2">
    <source>
        <dbReference type="Proteomes" id="UP000011648"/>
    </source>
</evidence>
<dbReference type="OrthoDB" id="159715at2157"/>
<reference evidence="1 2" key="1">
    <citation type="journal article" date="2014" name="PLoS Genet.">
        <title>Phylogenetically driven sequencing of extremely halophilic archaea reveals strategies for static and dynamic osmo-response.</title>
        <authorList>
            <person name="Becker E.A."/>
            <person name="Seitzer P.M."/>
            <person name="Tritt A."/>
            <person name="Larsen D."/>
            <person name="Krusor M."/>
            <person name="Yao A.I."/>
            <person name="Wu D."/>
            <person name="Madern D."/>
            <person name="Eisen J.A."/>
            <person name="Darling A.E."/>
            <person name="Facciotti M.T."/>
        </authorList>
    </citation>
    <scope>NUCLEOTIDE SEQUENCE [LARGE SCALE GENOMIC DNA]</scope>
    <source>
        <strain evidence="1 2">DSM 12281</strain>
    </source>
</reference>
<accession>M0A718</accession>
<dbReference type="RefSeq" id="WP_006825376.1">
    <property type="nucleotide sequence ID" value="NZ_AOIL01000020.1"/>
</dbReference>
<gene>
    <name evidence="1" type="ORF">C484_07933</name>
</gene>
<dbReference type="EMBL" id="AOIL01000020">
    <property type="protein sequence ID" value="ELY93128.1"/>
    <property type="molecule type" value="Genomic_DNA"/>
</dbReference>
<evidence type="ECO:0000313" key="1">
    <source>
        <dbReference type="EMBL" id="ELY93128.1"/>
    </source>
</evidence>